<keyword evidence="1" id="KW-0472">Membrane</keyword>
<feature type="transmembrane region" description="Helical" evidence="1">
    <location>
        <begin position="237"/>
        <end position="258"/>
    </location>
</feature>
<reference evidence="2" key="2">
    <citation type="submission" date="2022-02" db="EMBL/GenBank/DDBJ databases">
        <authorList>
            <person name="Elcheninov A.G."/>
            <person name="Sorokin D.Y."/>
            <person name="Kublanov I.V."/>
        </authorList>
    </citation>
    <scope>NUCLEOTIDE SEQUENCE</scope>
    <source>
        <strain evidence="2">AArc-St2</strain>
    </source>
</reference>
<keyword evidence="3" id="KW-1185">Reference proteome</keyword>
<feature type="transmembrane region" description="Helical" evidence="1">
    <location>
        <begin position="264"/>
        <end position="284"/>
    </location>
</feature>
<feature type="transmembrane region" description="Helical" evidence="1">
    <location>
        <begin position="393"/>
        <end position="419"/>
    </location>
</feature>
<sequence>MSIETSLRAGGRVLLDRTSDVFPVYLLATGLLLTAQVPILLALGAIAFILVQTGAVSALLTEIEAIDPDAFDPETFDPESPEAAAEAFPPGFEEALLNVFTPTVVALFFLGVIGSVLVVLLARGFTNAATLSAVYAALRGEDGVDAAVDGIVARWKSFVALSLIEVTLLLLTGIPIAFSLALIALGSPAIGAVSFLLSLFIGLVVVLTVLLGFAFAGQSIVVDDVGVLTGIRGSFSFIVRNPIGFGGYILVAIGMLVLTGTLSGIFGALGVSQLSALLSPLVFLPFMDTFKTSLYAERAHTPIETPPTGDRLKTIFSDGIRTMGGFIRSHPVAHIGAAALFAGGALFGWSLTAGAEIPFGEPEDVGAVFGAFPVGTFISISVNNWLVGAAAAFGGVVVGIPTVMSLLFNGAIVGIVYGVSDPIVFYALVAPHGIIELPAIFIACAAGFHLAGVTVGALRGTQDRYAVATALRLVYRVLIGLAIVFVIAGFVEAFLTPPIAEIILRIF</sequence>
<dbReference type="Pfam" id="PF01944">
    <property type="entry name" value="SpoIIM"/>
    <property type="match status" value="1"/>
</dbReference>
<gene>
    <name evidence="2" type="ORF">AArcSt2_03745</name>
</gene>
<feature type="transmembrane region" description="Helical" evidence="1">
    <location>
        <begin position="158"/>
        <end position="183"/>
    </location>
</feature>
<reference evidence="2" key="1">
    <citation type="journal article" date="2022" name="Syst. Appl. Microbiol.">
        <title>Natronocalculus amylovorans gen. nov., sp. nov., and Natranaeroarchaeum aerophilus sp. nov., dominant culturable amylolytic natronoarchaea from hypersaline soda lakes in southwestern Siberia.</title>
        <authorList>
            <person name="Sorokin D.Y."/>
            <person name="Elcheninov A.G."/>
            <person name="Khizhniak T.V."/>
            <person name="Koenen M."/>
            <person name="Bale N.J."/>
            <person name="Damste J.S.S."/>
            <person name="Kublanov I.V."/>
        </authorList>
    </citation>
    <scope>NUCLEOTIDE SEQUENCE</scope>
    <source>
        <strain evidence="2">AArc-St2</strain>
    </source>
</reference>
<dbReference type="Proteomes" id="UP001203207">
    <property type="component" value="Unassembled WGS sequence"/>
</dbReference>
<evidence type="ECO:0000313" key="3">
    <source>
        <dbReference type="Proteomes" id="UP001203207"/>
    </source>
</evidence>
<accession>A0AAE3FWP2</accession>
<organism evidence="2 3">
    <name type="scientific">Natronocalculus amylovorans</name>
    <dbReference type="NCBI Taxonomy" id="2917812"/>
    <lineage>
        <taxon>Archaea</taxon>
        <taxon>Methanobacteriati</taxon>
        <taxon>Methanobacteriota</taxon>
        <taxon>Stenosarchaea group</taxon>
        <taxon>Halobacteria</taxon>
        <taxon>Halobacteriales</taxon>
        <taxon>Haloferacaceae</taxon>
        <taxon>Natronocalculus</taxon>
    </lineage>
</organism>
<dbReference type="AlphaFoldDB" id="A0AAE3FWP2"/>
<comment type="caution">
    <text evidence="2">The sequence shown here is derived from an EMBL/GenBank/DDBJ whole genome shotgun (WGS) entry which is preliminary data.</text>
</comment>
<dbReference type="PANTHER" id="PTHR35337">
    <property type="entry name" value="SLR1478 PROTEIN"/>
    <property type="match status" value="1"/>
</dbReference>
<dbReference type="EMBL" id="JAKRVX010000001">
    <property type="protein sequence ID" value="MCL9816049.1"/>
    <property type="molecule type" value="Genomic_DNA"/>
</dbReference>
<evidence type="ECO:0000256" key="1">
    <source>
        <dbReference type="SAM" id="Phobius"/>
    </source>
</evidence>
<keyword evidence="1" id="KW-0812">Transmembrane</keyword>
<feature type="transmembrane region" description="Helical" evidence="1">
    <location>
        <begin position="189"/>
        <end position="216"/>
    </location>
</feature>
<feature type="transmembrane region" description="Helical" evidence="1">
    <location>
        <begin position="21"/>
        <end position="51"/>
    </location>
</feature>
<dbReference type="PANTHER" id="PTHR35337:SF1">
    <property type="entry name" value="SLR1478 PROTEIN"/>
    <property type="match status" value="1"/>
</dbReference>
<feature type="transmembrane region" description="Helical" evidence="1">
    <location>
        <begin position="365"/>
        <end position="386"/>
    </location>
</feature>
<feature type="transmembrane region" description="Helical" evidence="1">
    <location>
        <begin position="439"/>
        <end position="461"/>
    </location>
</feature>
<evidence type="ECO:0000313" key="2">
    <source>
        <dbReference type="EMBL" id="MCL9816049.1"/>
    </source>
</evidence>
<protein>
    <submittedName>
        <fullName evidence="2">Stage II sporulation protein M</fullName>
    </submittedName>
</protein>
<feature type="transmembrane region" description="Helical" evidence="1">
    <location>
        <begin position="473"/>
        <end position="495"/>
    </location>
</feature>
<feature type="transmembrane region" description="Helical" evidence="1">
    <location>
        <begin position="331"/>
        <end position="353"/>
    </location>
</feature>
<dbReference type="InterPro" id="IPR002798">
    <property type="entry name" value="SpoIIM-like"/>
</dbReference>
<keyword evidence="1" id="KW-1133">Transmembrane helix</keyword>
<dbReference type="RefSeq" id="WP_250582980.1">
    <property type="nucleotide sequence ID" value="NZ_JAKRVX010000001.1"/>
</dbReference>
<proteinExistence type="predicted"/>
<feature type="transmembrane region" description="Helical" evidence="1">
    <location>
        <begin position="99"/>
        <end position="122"/>
    </location>
</feature>
<name>A0AAE3FWP2_9EURY</name>